<dbReference type="InterPro" id="IPR029044">
    <property type="entry name" value="Nucleotide-diphossugar_trans"/>
</dbReference>
<dbReference type="Pfam" id="PF00535">
    <property type="entry name" value="Glycos_transf_2"/>
    <property type="match status" value="1"/>
</dbReference>
<dbReference type="PANTHER" id="PTHR22916:SF3">
    <property type="entry name" value="UDP-GLCNAC:BETAGAL BETA-1,3-N-ACETYLGLUCOSAMINYLTRANSFERASE-LIKE PROTEIN 1"/>
    <property type="match status" value="1"/>
</dbReference>
<dbReference type="AlphaFoldDB" id="V5RDI9"/>
<dbReference type="InterPro" id="IPR001173">
    <property type="entry name" value="Glyco_trans_2-like"/>
</dbReference>
<dbReference type="CDD" id="cd00761">
    <property type="entry name" value="Glyco_tranf_GTA_type"/>
    <property type="match status" value="1"/>
</dbReference>
<evidence type="ECO:0000313" key="2">
    <source>
        <dbReference type="EMBL" id="AHB32464.1"/>
    </source>
</evidence>
<gene>
    <name evidence="2" type="primary">gtr28</name>
</gene>
<proteinExistence type="predicted"/>
<dbReference type="Gene3D" id="3.90.550.10">
    <property type="entry name" value="Spore Coat Polysaccharide Biosynthesis Protein SpsA, Chain A"/>
    <property type="match status" value="1"/>
</dbReference>
<feature type="domain" description="Glycosyltransferase 2-like" evidence="1">
    <location>
        <begin position="9"/>
        <end position="129"/>
    </location>
</feature>
<name>V5RDI9_ACIBA</name>
<protein>
    <submittedName>
        <fullName evidence="2">Gtr28</fullName>
    </submittedName>
</protein>
<accession>V5RDI9</accession>
<sequence length="261" mass="30422">MEENSLLISVVIPMYNSANTIVKALDSVKNQSYICNYEVLVVNDGSVDESQHIVENYISKNKDEKFKIILLNQNNSGVSKARNTGLRFAKGDFIAFLDSDDYWVSHKIERQIIFLNNNFDFVCALRNNEKIVFPYKLIENRYANISLKKLLFKVVGQTSTALFKRHILENTGFFDENQRYSEDANYWMRIAKNNKMIILNETLVETDNDYGQNGLSSNLAQMEKGVRKNIQEMYSSGAITLLEFIFFNFYSYLKYLRRCYL</sequence>
<dbReference type="RefSeq" id="WP_000392270.1">
    <property type="nucleotide sequence ID" value="NZ_CAUZGK010000019.1"/>
</dbReference>
<reference evidence="2" key="2">
    <citation type="journal article" date="2017" name="Int. J. Biol. Macromol.">
        <title>Acinetobacter baumannii K11 and K83 capsular polysaccharides have the same 6-deoxy-l-talose-containing pentasaccharide K units but different linkages between the K units.</title>
        <authorList>
            <person name="Kenyon J.J."/>
            <person name="Shashkov A.S."/>
            <person name="Senchenkova S.N."/>
            <person name="Shneider M.M."/>
            <person name="Liu B."/>
            <person name="Popova A.V."/>
            <person name="Arbatsky N.P."/>
            <person name="Miroshnikov K.A."/>
            <person name="Wang L."/>
            <person name="Knirel Y.A."/>
            <person name="Hall R.M."/>
        </authorList>
    </citation>
    <scope>NUCLEOTIDE SEQUENCE</scope>
    <source>
        <strain evidence="2">LUH5545</strain>
    </source>
</reference>
<organism evidence="2">
    <name type="scientific">Acinetobacter baumannii</name>
    <dbReference type="NCBI Taxonomy" id="470"/>
    <lineage>
        <taxon>Bacteria</taxon>
        <taxon>Pseudomonadati</taxon>
        <taxon>Pseudomonadota</taxon>
        <taxon>Gammaproteobacteria</taxon>
        <taxon>Moraxellales</taxon>
        <taxon>Moraxellaceae</taxon>
        <taxon>Acinetobacter</taxon>
        <taxon>Acinetobacter calcoaceticus/baumannii complex</taxon>
    </lineage>
</organism>
<evidence type="ECO:0000259" key="1">
    <source>
        <dbReference type="Pfam" id="PF00535"/>
    </source>
</evidence>
<dbReference type="PANTHER" id="PTHR22916">
    <property type="entry name" value="GLYCOSYLTRANSFERASE"/>
    <property type="match status" value="1"/>
</dbReference>
<dbReference type="GO" id="GO:0016758">
    <property type="term" value="F:hexosyltransferase activity"/>
    <property type="evidence" value="ECO:0007669"/>
    <property type="project" value="UniProtKB-ARBA"/>
</dbReference>
<dbReference type="SUPFAM" id="SSF53448">
    <property type="entry name" value="Nucleotide-diphospho-sugar transferases"/>
    <property type="match status" value="1"/>
</dbReference>
<reference evidence="2" key="1">
    <citation type="journal article" date="2013" name="PLoS ONE">
        <title>Diversity in the major polysaccharide antigen of Acinetobacter baumannii assessed by DNA sequencing, and development of a molecular serotyping scheme.</title>
        <authorList>
            <person name="Hu D."/>
            <person name="Liu B."/>
            <person name="Dijkshoorn L."/>
            <person name="Wang L."/>
            <person name="Reeves P.R."/>
        </authorList>
    </citation>
    <scope>NUCLEOTIDE SEQUENCE</scope>
    <source>
        <strain evidence="2">LUH5545</strain>
    </source>
</reference>
<dbReference type="EMBL" id="KC526904">
    <property type="protein sequence ID" value="AHB32464.1"/>
    <property type="molecule type" value="Genomic_DNA"/>
</dbReference>